<accession>A0ABW6DM02</accession>
<name>A0ABW6DM02_9BACT</name>
<proteinExistence type="predicted"/>
<evidence type="ECO:0000313" key="4">
    <source>
        <dbReference type="Proteomes" id="UP001598019"/>
    </source>
</evidence>
<reference evidence="3 4" key="1">
    <citation type="submission" date="2024-03" db="EMBL/GenBank/DDBJ databases">
        <title>Aquirufa genome sequencing.</title>
        <authorList>
            <person name="Pitt A."/>
            <person name="Hahn M.W."/>
        </authorList>
    </citation>
    <scope>NUCLEOTIDE SEQUENCE [LARGE SCALE GENOMIC DNA]</scope>
    <source>
        <strain evidence="3 4">HETE-83D</strain>
    </source>
</reference>
<feature type="signal peptide" evidence="2">
    <location>
        <begin position="1"/>
        <end position="17"/>
    </location>
</feature>
<dbReference type="EMBL" id="JBBKXX010000003">
    <property type="protein sequence ID" value="MFD3408857.1"/>
    <property type="molecule type" value="Genomic_DNA"/>
</dbReference>
<feature type="chain" id="PRO_5045930392" description="Carboxypeptidase-like regulatory domain-containing protein" evidence="2">
    <location>
        <begin position="18"/>
        <end position="354"/>
    </location>
</feature>
<evidence type="ECO:0000313" key="3">
    <source>
        <dbReference type="EMBL" id="MFD3408857.1"/>
    </source>
</evidence>
<keyword evidence="4" id="KW-1185">Reference proteome</keyword>
<evidence type="ECO:0000256" key="1">
    <source>
        <dbReference type="SAM" id="MobiDB-lite"/>
    </source>
</evidence>
<comment type="caution">
    <text evidence="3">The sequence shown here is derived from an EMBL/GenBank/DDBJ whole genome shotgun (WGS) entry which is preliminary data.</text>
</comment>
<protein>
    <recommendedName>
        <fullName evidence="5">Carboxypeptidase-like regulatory domain-containing protein</fullName>
    </recommendedName>
</protein>
<sequence>MLHKIVLLLALSYSSLAQIRVLNEKNQQPIEGIEVYSLTGVLMGLSDAKGEVELKSPATFLFSHFLYESKTSTATTPQVYLKPRSIQLADVQVKSNKRKMGVLLKGYFRSFQFRNDSLEFFSDGEIEVLVPANPNKSVEYKRIQQRNFKGQLFKMASQGKSTSYGMTITLPPILELIRTRDLQASAQALNARQDSVALIQAETGVRWGQMNRINVQLLQVAIHQYPLGKPQILKSLGMESHILVNDEESIAQVENRENFDPIQLIYHKNVNKINFKAKGKSHFDQYHSITEFFIHSAEIEKGDEKGFSKRTSLGDLSIYSDPYWEKAASHPNFKPLPSAIEEEINQQTKEKHLP</sequence>
<gene>
    <name evidence="3" type="ORF">SKC37_09335</name>
</gene>
<evidence type="ECO:0008006" key="5">
    <source>
        <dbReference type="Google" id="ProtNLM"/>
    </source>
</evidence>
<dbReference type="RefSeq" id="WP_377981219.1">
    <property type="nucleotide sequence ID" value="NZ_JBBKXX010000003.1"/>
</dbReference>
<organism evidence="3 4">
    <name type="scientific">Aquirufa esocilacus</name>
    <dbReference type="NCBI Taxonomy" id="3096513"/>
    <lineage>
        <taxon>Bacteria</taxon>
        <taxon>Pseudomonadati</taxon>
        <taxon>Bacteroidota</taxon>
        <taxon>Cytophagia</taxon>
        <taxon>Cytophagales</taxon>
        <taxon>Flectobacillaceae</taxon>
        <taxon>Aquirufa</taxon>
    </lineage>
</organism>
<feature type="region of interest" description="Disordered" evidence="1">
    <location>
        <begin position="330"/>
        <end position="354"/>
    </location>
</feature>
<keyword evidence="2" id="KW-0732">Signal</keyword>
<evidence type="ECO:0000256" key="2">
    <source>
        <dbReference type="SAM" id="SignalP"/>
    </source>
</evidence>
<dbReference type="Proteomes" id="UP001598019">
    <property type="component" value="Unassembled WGS sequence"/>
</dbReference>